<dbReference type="PROSITE" id="PS51855">
    <property type="entry name" value="MGS"/>
    <property type="match status" value="1"/>
</dbReference>
<keyword evidence="6" id="KW-0436">Ligase</keyword>
<keyword evidence="11 16" id="KW-0067">ATP-binding</keyword>
<keyword evidence="14" id="KW-0464">Manganese</keyword>
<evidence type="ECO:0000256" key="15">
    <source>
        <dbReference type="ARBA" id="ARBA00047359"/>
    </source>
</evidence>
<evidence type="ECO:0000256" key="16">
    <source>
        <dbReference type="PROSITE-ProRule" id="PRU00409"/>
    </source>
</evidence>
<dbReference type="PROSITE" id="PS50975">
    <property type="entry name" value="ATP_GRASP"/>
    <property type="match status" value="2"/>
</dbReference>
<keyword evidence="5" id="KW-0055">Arginine biosynthesis</keyword>
<dbReference type="InterPro" id="IPR033937">
    <property type="entry name" value="MGS_CPS_CarB"/>
</dbReference>
<keyword evidence="20" id="KW-1185">Reference proteome</keyword>
<comment type="cofactor">
    <cofactor evidence="2">
        <name>Mg(2+)</name>
        <dbReference type="ChEBI" id="CHEBI:18420"/>
    </cofactor>
</comment>
<evidence type="ECO:0000256" key="14">
    <source>
        <dbReference type="ARBA" id="ARBA00023211"/>
    </source>
</evidence>
<dbReference type="NCBIfam" id="NF009455">
    <property type="entry name" value="PRK12815.1"/>
    <property type="match status" value="1"/>
</dbReference>
<organism evidence="19 20">
    <name type="scientific">Lactobacillus nasalidis</name>
    <dbReference type="NCBI Taxonomy" id="2797258"/>
    <lineage>
        <taxon>Bacteria</taxon>
        <taxon>Bacillati</taxon>
        <taxon>Bacillota</taxon>
        <taxon>Bacilli</taxon>
        <taxon>Lactobacillales</taxon>
        <taxon>Lactobacillaceae</taxon>
        <taxon>Lactobacillus</taxon>
    </lineage>
</organism>
<dbReference type="InterPro" id="IPR005480">
    <property type="entry name" value="CPSase_lsu_oligo"/>
</dbReference>
<proteinExistence type="inferred from homology"/>
<evidence type="ECO:0000259" key="17">
    <source>
        <dbReference type="PROSITE" id="PS50975"/>
    </source>
</evidence>
<keyword evidence="7" id="KW-0028">Amino-acid biosynthesis</keyword>
<evidence type="ECO:0000256" key="13">
    <source>
        <dbReference type="ARBA" id="ARBA00022975"/>
    </source>
</evidence>
<evidence type="ECO:0000256" key="12">
    <source>
        <dbReference type="ARBA" id="ARBA00022842"/>
    </source>
</evidence>
<dbReference type="SUPFAM" id="SSF48108">
    <property type="entry name" value="Carbamoyl phosphate synthetase, large subunit connection domain"/>
    <property type="match status" value="1"/>
</dbReference>
<evidence type="ECO:0000256" key="7">
    <source>
        <dbReference type="ARBA" id="ARBA00022605"/>
    </source>
</evidence>
<comment type="caution">
    <text evidence="19">The sequence shown here is derived from an EMBL/GenBank/DDBJ whole genome shotgun (WGS) entry which is preliminary data.</text>
</comment>
<evidence type="ECO:0000259" key="18">
    <source>
        <dbReference type="PROSITE" id="PS51855"/>
    </source>
</evidence>
<reference evidence="20" key="1">
    <citation type="submission" date="2021-01" db="EMBL/GenBank/DDBJ databases">
        <title>Draft genome sequence of Nasalis larvatus strain YZ03.</title>
        <authorList>
            <person name="Suzuki-Hashido N."/>
            <person name="Tsuchida S."/>
            <person name="Hayakawa T."/>
        </authorList>
    </citation>
    <scope>NUCLEOTIDE SEQUENCE [LARGE SCALE GENOMIC DNA]</scope>
    <source>
        <strain evidence="20">YZ03</strain>
    </source>
</reference>
<accession>A0ABQ3W583</accession>
<gene>
    <name evidence="19" type="ORF">lacNasYZ03_08250</name>
</gene>
<keyword evidence="8" id="KW-0479">Metal-binding</keyword>
<dbReference type="InterPro" id="IPR005483">
    <property type="entry name" value="CPSase_dom"/>
</dbReference>
<evidence type="ECO:0000256" key="2">
    <source>
        <dbReference type="ARBA" id="ARBA00001946"/>
    </source>
</evidence>
<dbReference type="EMBL" id="BOCI01000207">
    <property type="protein sequence ID" value="GHW01138.1"/>
    <property type="molecule type" value="Genomic_DNA"/>
</dbReference>
<keyword evidence="9" id="KW-0677">Repeat</keyword>
<comment type="cofactor">
    <cofactor evidence="1">
        <name>Mn(2+)</name>
        <dbReference type="ChEBI" id="CHEBI:29035"/>
    </cofactor>
</comment>
<dbReference type="Gene3D" id="1.10.1030.10">
    <property type="entry name" value="Carbamoyl-phosphate synthetase, large subunit oligomerisation domain"/>
    <property type="match status" value="1"/>
</dbReference>
<dbReference type="NCBIfam" id="NF003671">
    <property type="entry name" value="PRK05294.1"/>
    <property type="match status" value="1"/>
</dbReference>
<dbReference type="InterPro" id="IPR036914">
    <property type="entry name" value="MGS-like_dom_sf"/>
</dbReference>
<dbReference type="SMART" id="SM01096">
    <property type="entry name" value="CPSase_L_D3"/>
    <property type="match status" value="1"/>
</dbReference>
<dbReference type="Pfam" id="PF02787">
    <property type="entry name" value="CPSase_L_D3"/>
    <property type="match status" value="1"/>
</dbReference>
<dbReference type="InterPro" id="IPR005479">
    <property type="entry name" value="CPAse_ATP-bd"/>
</dbReference>
<dbReference type="SUPFAM" id="SSF52440">
    <property type="entry name" value="PreATP-grasp domain"/>
    <property type="match status" value="2"/>
</dbReference>
<evidence type="ECO:0000256" key="10">
    <source>
        <dbReference type="ARBA" id="ARBA00022741"/>
    </source>
</evidence>
<dbReference type="InterPro" id="IPR011761">
    <property type="entry name" value="ATP-grasp"/>
</dbReference>
<feature type="domain" description="MGS-like" evidence="18">
    <location>
        <begin position="934"/>
        <end position="1062"/>
    </location>
</feature>
<evidence type="ECO:0000256" key="8">
    <source>
        <dbReference type="ARBA" id="ARBA00022723"/>
    </source>
</evidence>
<dbReference type="Pfam" id="PF02786">
    <property type="entry name" value="CPSase_L_D2"/>
    <property type="match status" value="2"/>
</dbReference>
<sequence length="1062" mass="118734">MPRENDLNKILIIGAGSALVGNVANTDLLTKNAIEALLEENIQVVLVNPNPASVSTDPLPGLTVYLEPMTLDFLKRILRMEEPDAIMTAFGSLMALDVTKKLQADGILHQMGIRLLTINEKSISMSNPQKRTRFLENHQLPIGQTWFLDNLGLKYDEHLQEQLDNKLSFPILLTKKYYFERDKHISFKSSRDLAQYLRQESQDHDFRPGSYRMTEDLSNWEEVILDLLRDEDGNLCFVGATGSLEPVGIDSGDSVLIKPLLTMNNDQIQVLRAQAAKIAAELQLVGFLSVHFAVSHRKTEMVYKLLAVKPRLTRTAVLDQKTSLYSIGYVLAKLAIGLRLSEVTDPATGLCAAIEPVSDAVSIKIPYWSFAKTGYNHYQLGKHTQSTGEAVGIGRNFESAFFKALISSNDLEVMWSAFVAERGKSDEVILEDLCHPNEMHLVQLLAALSQGIDYQALSSVFNIHPVYYQKLRYLVKIGHDIAHAKDLDHDLLLKAKIRGFSSDLLAKLTNMDVHDIFPLLNEKDVRPSFSAIDDSAGVYPAKVKVYYQSYGVESELKLSPETKKKVLVLGMPPFQVSVTSEFDYMLYHALSALKAEGYETVLLSNNAESASMDYRLADRVYFEPINLDSIITICEEEGITDVVTQFSGKQVSALRLPLMSHGLRIFGQHEINRLLPISHLDTSKISDVKRVPYLATSDYQAVLAFVAQVGYPVLVGGYHKKSKQKSAVVYDQPALEKYFRENQVDDYTISQFISGMKYEITAITDGQDVTIPGIVEHLEQSGSHASDSIAVFGPQYLSKEHAEKLKQETIRLIRSFKIRGIFNLHFLIKGAEIYLLQIKTYAGHNLAFLSKSMKKDLVEYAVKVLAGHEIKELGCPNEVWPVDEFIHVKMPVFSYLNYSSDNTFDSRMKSSDAVMGRDSRLAKALYKGYEASDLHIPSYGTIFFSVSDEEKQEVANLAKRFARLGFKITATEGTANILAEAGITTGVIAKIQEGSRNLLERIRTHRIVMVVNVVNLSDSAVEDSIKIKDQALNTHIPVFSSLETVQLILDVLESLALTTQPI</sequence>
<dbReference type="SMART" id="SM00851">
    <property type="entry name" value="MGS"/>
    <property type="match status" value="1"/>
</dbReference>
<feature type="domain" description="ATP-grasp" evidence="17">
    <location>
        <begin position="132"/>
        <end position="340"/>
    </location>
</feature>
<comment type="similarity">
    <text evidence="4">Belongs to the CarB family.</text>
</comment>
<dbReference type="Proteomes" id="UP000616547">
    <property type="component" value="Unassembled WGS sequence"/>
</dbReference>
<dbReference type="SUPFAM" id="SSF56059">
    <property type="entry name" value="Glutathione synthetase ATP-binding domain-like"/>
    <property type="match status" value="2"/>
</dbReference>
<dbReference type="InterPro" id="IPR036897">
    <property type="entry name" value="CarbamoylP_synth_lsu_oligo_sf"/>
</dbReference>
<dbReference type="Gene3D" id="3.30.1490.20">
    <property type="entry name" value="ATP-grasp fold, A domain"/>
    <property type="match status" value="1"/>
</dbReference>
<dbReference type="Gene3D" id="3.40.50.1380">
    <property type="entry name" value="Methylglyoxal synthase-like domain"/>
    <property type="match status" value="1"/>
</dbReference>
<dbReference type="InterPro" id="IPR011607">
    <property type="entry name" value="MGS-like_dom"/>
</dbReference>
<comment type="catalytic activity">
    <reaction evidence="15">
        <text>hydrogencarbonate + NH4(+) + 2 ATP = carbamoyl phosphate + 2 ADP + phosphate + 2 H(+)</text>
        <dbReference type="Rhea" id="RHEA:18029"/>
        <dbReference type="ChEBI" id="CHEBI:15378"/>
        <dbReference type="ChEBI" id="CHEBI:17544"/>
        <dbReference type="ChEBI" id="CHEBI:28938"/>
        <dbReference type="ChEBI" id="CHEBI:30616"/>
        <dbReference type="ChEBI" id="CHEBI:43474"/>
        <dbReference type="ChEBI" id="CHEBI:58228"/>
        <dbReference type="ChEBI" id="CHEBI:456216"/>
        <dbReference type="EC" id="6.3.4.16"/>
    </reaction>
</comment>
<evidence type="ECO:0000256" key="3">
    <source>
        <dbReference type="ARBA" id="ARBA00005077"/>
    </source>
</evidence>
<dbReference type="InterPro" id="IPR013815">
    <property type="entry name" value="ATP_grasp_subdomain_1"/>
</dbReference>
<evidence type="ECO:0000256" key="6">
    <source>
        <dbReference type="ARBA" id="ARBA00022598"/>
    </source>
</evidence>
<feature type="domain" description="ATP-grasp" evidence="17">
    <location>
        <begin position="680"/>
        <end position="866"/>
    </location>
</feature>
<dbReference type="CDD" id="cd01424">
    <property type="entry name" value="MGS_CPS_II"/>
    <property type="match status" value="1"/>
</dbReference>
<evidence type="ECO:0000256" key="11">
    <source>
        <dbReference type="ARBA" id="ARBA00022840"/>
    </source>
</evidence>
<evidence type="ECO:0000256" key="4">
    <source>
        <dbReference type="ARBA" id="ARBA00009799"/>
    </source>
</evidence>
<evidence type="ECO:0000313" key="20">
    <source>
        <dbReference type="Proteomes" id="UP000616547"/>
    </source>
</evidence>
<dbReference type="InterPro" id="IPR058047">
    <property type="entry name" value="CPSase_preATP-grasp"/>
</dbReference>
<evidence type="ECO:0000256" key="5">
    <source>
        <dbReference type="ARBA" id="ARBA00022571"/>
    </source>
</evidence>
<keyword evidence="10 16" id="KW-0547">Nucleotide-binding</keyword>
<dbReference type="Gene3D" id="3.30.470.20">
    <property type="entry name" value="ATP-grasp fold, B domain"/>
    <property type="match status" value="2"/>
</dbReference>
<dbReference type="InterPro" id="IPR016185">
    <property type="entry name" value="PreATP-grasp_dom_sf"/>
</dbReference>
<dbReference type="Pfam" id="PF25596">
    <property type="entry name" value="CPSase_L_D1"/>
    <property type="match status" value="2"/>
</dbReference>
<evidence type="ECO:0000256" key="9">
    <source>
        <dbReference type="ARBA" id="ARBA00022737"/>
    </source>
</evidence>
<name>A0ABQ3W583_9LACO</name>
<dbReference type="PANTHER" id="PTHR11405:SF53">
    <property type="entry name" value="CARBAMOYL-PHOSPHATE SYNTHASE [AMMONIA], MITOCHONDRIAL"/>
    <property type="match status" value="1"/>
</dbReference>
<keyword evidence="12" id="KW-0460">Magnesium</keyword>
<dbReference type="SUPFAM" id="SSF52335">
    <property type="entry name" value="Methylglyoxal synthase-like"/>
    <property type="match status" value="1"/>
</dbReference>
<dbReference type="Gene3D" id="3.40.50.20">
    <property type="match status" value="2"/>
</dbReference>
<keyword evidence="13" id="KW-0665">Pyrimidine biosynthesis</keyword>
<protein>
    <submittedName>
        <fullName evidence="19">Carbamoyl-phosphate synthase (Glutamine-hydrolyzing)</fullName>
    </submittedName>
</protein>
<dbReference type="PRINTS" id="PR00098">
    <property type="entry name" value="CPSASE"/>
</dbReference>
<evidence type="ECO:0000256" key="1">
    <source>
        <dbReference type="ARBA" id="ARBA00001936"/>
    </source>
</evidence>
<dbReference type="Pfam" id="PF02142">
    <property type="entry name" value="MGS"/>
    <property type="match status" value="1"/>
</dbReference>
<comment type="pathway">
    <text evidence="3">Amino-acid biosynthesis; L-arginine biosynthesis; carbamoyl phosphate from bicarbonate: step 1/1.</text>
</comment>
<evidence type="ECO:0000313" key="19">
    <source>
        <dbReference type="EMBL" id="GHW01138.1"/>
    </source>
</evidence>
<dbReference type="PANTHER" id="PTHR11405">
    <property type="entry name" value="CARBAMOYLTRANSFERASE FAMILY MEMBER"/>
    <property type="match status" value="1"/>
</dbReference>
<dbReference type="RefSeq" id="WP_201331595.1">
    <property type="nucleotide sequence ID" value="NZ_BOCG01000263.1"/>
</dbReference>